<evidence type="ECO:0000256" key="9">
    <source>
        <dbReference type="ARBA" id="ARBA00025439"/>
    </source>
</evidence>
<keyword evidence="6 12" id="KW-0812">Transmembrane</keyword>
<evidence type="ECO:0000256" key="12">
    <source>
        <dbReference type="SAM" id="Phobius"/>
    </source>
</evidence>
<evidence type="ECO:0000256" key="3">
    <source>
        <dbReference type="ARBA" id="ARBA00022448"/>
    </source>
</evidence>
<evidence type="ECO:0000313" key="13">
    <source>
        <dbReference type="EMBL" id="MFC7329657.1"/>
    </source>
</evidence>
<feature type="compositionally biased region" description="Basic and acidic residues" evidence="11">
    <location>
        <begin position="342"/>
        <end position="382"/>
    </location>
</feature>
<dbReference type="RefSeq" id="WP_379872301.1">
    <property type="nucleotide sequence ID" value="NZ_JBHTBH010000008.1"/>
</dbReference>
<feature type="transmembrane region" description="Helical" evidence="12">
    <location>
        <begin position="139"/>
        <end position="158"/>
    </location>
</feature>
<dbReference type="PANTHER" id="PTHR32196">
    <property type="entry name" value="ABC TRANSPORTER PERMEASE PROTEIN YPHD-RELATED-RELATED"/>
    <property type="match status" value="1"/>
</dbReference>
<feature type="transmembrane region" description="Helical" evidence="12">
    <location>
        <begin position="110"/>
        <end position="132"/>
    </location>
</feature>
<evidence type="ECO:0000256" key="4">
    <source>
        <dbReference type="ARBA" id="ARBA00022475"/>
    </source>
</evidence>
<feature type="transmembrane region" description="Helical" evidence="12">
    <location>
        <begin position="60"/>
        <end position="78"/>
    </location>
</feature>
<name>A0ABW2KKI2_9ACTN</name>
<proteinExistence type="predicted"/>
<dbReference type="CDD" id="cd06579">
    <property type="entry name" value="TM_PBP1_transp_AraH_like"/>
    <property type="match status" value="1"/>
</dbReference>
<dbReference type="InterPro" id="IPR001851">
    <property type="entry name" value="ABC_transp_permease"/>
</dbReference>
<keyword evidence="7 12" id="KW-1133">Transmembrane helix</keyword>
<evidence type="ECO:0000256" key="8">
    <source>
        <dbReference type="ARBA" id="ARBA00023136"/>
    </source>
</evidence>
<comment type="subunit">
    <text evidence="2">The complex is composed of two ATP-binding proteins (LsrA), two transmembrane proteins (LsrC and LsrD) and a solute-binding protein (LsrB).</text>
</comment>
<feature type="transmembrane region" description="Helical" evidence="12">
    <location>
        <begin position="262"/>
        <end position="280"/>
    </location>
</feature>
<evidence type="ECO:0000256" key="10">
    <source>
        <dbReference type="ARBA" id="ARBA00039382"/>
    </source>
</evidence>
<feature type="transmembrane region" description="Helical" evidence="12">
    <location>
        <begin position="178"/>
        <end position="202"/>
    </location>
</feature>
<comment type="subcellular location">
    <subcellularLocation>
        <location evidence="1">Cell membrane</location>
        <topology evidence="1">Multi-pass membrane protein</topology>
    </subcellularLocation>
</comment>
<accession>A0ABW2KKI2</accession>
<reference evidence="14" key="1">
    <citation type="journal article" date="2019" name="Int. J. Syst. Evol. Microbiol.">
        <title>The Global Catalogue of Microorganisms (GCM) 10K type strain sequencing project: providing services to taxonomists for standard genome sequencing and annotation.</title>
        <authorList>
            <consortium name="The Broad Institute Genomics Platform"/>
            <consortium name="The Broad Institute Genome Sequencing Center for Infectious Disease"/>
            <person name="Wu L."/>
            <person name="Ma J."/>
        </authorList>
    </citation>
    <scope>NUCLEOTIDE SEQUENCE [LARGE SCALE GENOMIC DNA]</scope>
    <source>
        <strain evidence="14">CGMCC 4.7382</strain>
    </source>
</reference>
<feature type="transmembrane region" description="Helical" evidence="12">
    <location>
        <begin position="311"/>
        <end position="331"/>
    </location>
</feature>
<dbReference type="Proteomes" id="UP001596540">
    <property type="component" value="Unassembled WGS sequence"/>
</dbReference>
<evidence type="ECO:0000256" key="2">
    <source>
        <dbReference type="ARBA" id="ARBA00011262"/>
    </source>
</evidence>
<evidence type="ECO:0000313" key="14">
    <source>
        <dbReference type="Proteomes" id="UP001596540"/>
    </source>
</evidence>
<feature type="region of interest" description="Disordered" evidence="11">
    <location>
        <begin position="342"/>
        <end position="396"/>
    </location>
</feature>
<evidence type="ECO:0000256" key="11">
    <source>
        <dbReference type="SAM" id="MobiDB-lite"/>
    </source>
</evidence>
<keyword evidence="4" id="KW-1003">Cell membrane</keyword>
<gene>
    <name evidence="13" type="ORF">ACFQRF_18150</name>
</gene>
<dbReference type="PANTHER" id="PTHR32196:SF29">
    <property type="entry name" value="AUTOINDUCER 2 IMPORT SYSTEM PERMEASE PROTEIN LSRC"/>
    <property type="match status" value="1"/>
</dbReference>
<protein>
    <recommendedName>
        <fullName evidence="10">Autoinducer 2 import system permease protein LsrC</fullName>
    </recommendedName>
</protein>
<organism evidence="13 14">
    <name type="scientific">Marinactinospora rubrisoli</name>
    <dbReference type="NCBI Taxonomy" id="2715399"/>
    <lineage>
        <taxon>Bacteria</taxon>
        <taxon>Bacillati</taxon>
        <taxon>Actinomycetota</taxon>
        <taxon>Actinomycetes</taxon>
        <taxon>Streptosporangiales</taxon>
        <taxon>Nocardiopsidaceae</taxon>
        <taxon>Marinactinospora</taxon>
    </lineage>
</organism>
<comment type="caution">
    <text evidence="13">The sequence shown here is derived from an EMBL/GenBank/DDBJ whole genome shotgun (WGS) entry which is preliminary data.</text>
</comment>
<sequence length="396" mass="40320">MSAGPDTTGAPDRTGAPRTTARPRPRGVRELGVLLALALLVAATALVNPAFLSAQSVRDLLLGATLLCVLAVGQTLVIVTRNVDLSVGSILGLSAFATGALFVSAPALPIPVVVLAGVLVGAACGLVNGTLVTVARVPALVVTLGTLYVFRGVDHWWAAGRQINAADMPRAFLGLGQFGVAGIPLPAVVALVVMLATGWYLASYRSGRELYAIGSDPDAARLSGIPVDRRVLAAFVVNGAFAGLAGVLYAARFGTLDANAGLGLELQVVAAAVVGGVAIFGGSGTVFGAAVGAALLSTIGSALAVLRVDPFWQQAVVGLLILVAIGMDRLLAARTARSLRGGERTTRLRGGERTTRLRGGERTTRLRGGERTTRLRDGERTTRPRATGSGGTGAGP</sequence>
<evidence type="ECO:0000256" key="1">
    <source>
        <dbReference type="ARBA" id="ARBA00004651"/>
    </source>
</evidence>
<evidence type="ECO:0000256" key="6">
    <source>
        <dbReference type="ARBA" id="ARBA00022692"/>
    </source>
</evidence>
<feature type="transmembrane region" description="Helical" evidence="12">
    <location>
        <begin position="31"/>
        <end position="54"/>
    </location>
</feature>
<feature type="transmembrane region" description="Helical" evidence="12">
    <location>
        <begin position="85"/>
        <end position="104"/>
    </location>
</feature>
<dbReference type="Pfam" id="PF02653">
    <property type="entry name" value="BPD_transp_2"/>
    <property type="match status" value="1"/>
</dbReference>
<feature type="transmembrane region" description="Helical" evidence="12">
    <location>
        <begin position="287"/>
        <end position="305"/>
    </location>
</feature>
<keyword evidence="8 12" id="KW-0472">Membrane</keyword>
<dbReference type="EMBL" id="JBHTBH010000008">
    <property type="protein sequence ID" value="MFC7329657.1"/>
    <property type="molecule type" value="Genomic_DNA"/>
</dbReference>
<feature type="region of interest" description="Disordered" evidence="11">
    <location>
        <begin position="1"/>
        <end position="24"/>
    </location>
</feature>
<evidence type="ECO:0000256" key="7">
    <source>
        <dbReference type="ARBA" id="ARBA00022989"/>
    </source>
</evidence>
<keyword evidence="3" id="KW-0813">Transport</keyword>
<feature type="transmembrane region" description="Helical" evidence="12">
    <location>
        <begin position="231"/>
        <end position="250"/>
    </location>
</feature>
<comment type="function">
    <text evidence="9">Part of the ABC transporter complex LsrABCD involved in autoinducer 2 (AI-2) import. Probably responsible for the translocation of the substrate across the membrane.</text>
</comment>
<evidence type="ECO:0000256" key="5">
    <source>
        <dbReference type="ARBA" id="ARBA00022519"/>
    </source>
</evidence>
<keyword evidence="14" id="KW-1185">Reference proteome</keyword>
<keyword evidence="5" id="KW-0997">Cell inner membrane</keyword>